<comment type="caution">
    <text evidence="2">The sequence shown here is derived from an EMBL/GenBank/DDBJ whole genome shotgun (WGS) entry which is preliminary data.</text>
</comment>
<evidence type="ECO:0000259" key="1">
    <source>
        <dbReference type="Pfam" id="PF23343"/>
    </source>
</evidence>
<reference evidence="2 3" key="1">
    <citation type="submission" date="2018-08" db="EMBL/GenBank/DDBJ databases">
        <title>A genome reference for cultivated species of the human gut microbiota.</title>
        <authorList>
            <person name="Zou Y."/>
            <person name="Xue W."/>
            <person name="Luo G."/>
        </authorList>
    </citation>
    <scope>NUCLEOTIDE SEQUENCE [LARGE SCALE GENOMIC DNA]</scope>
    <source>
        <strain evidence="2 3">AM37-3BH</strain>
    </source>
</reference>
<accession>A0A413YU22</accession>
<dbReference type="Proteomes" id="UP000285844">
    <property type="component" value="Unassembled WGS sequence"/>
</dbReference>
<dbReference type="InterPro" id="IPR056906">
    <property type="entry name" value="ORF2/G2P_dom"/>
</dbReference>
<evidence type="ECO:0000313" key="2">
    <source>
        <dbReference type="EMBL" id="RHC12564.1"/>
    </source>
</evidence>
<proteinExistence type="predicted"/>
<dbReference type="Pfam" id="PF23343">
    <property type="entry name" value="REP_ORF2-G2P"/>
    <property type="match status" value="1"/>
</dbReference>
<dbReference type="EMBL" id="QSHM01000010">
    <property type="protein sequence ID" value="RHC12564.1"/>
    <property type="molecule type" value="Genomic_DNA"/>
</dbReference>
<dbReference type="AlphaFoldDB" id="A0A413YU22"/>
<evidence type="ECO:0000313" key="3">
    <source>
        <dbReference type="Proteomes" id="UP000285844"/>
    </source>
</evidence>
<feature type="domain" description="Replication-associated protein ORF2/G2P" evidence="1">
    <location>
        <begin position="103"/>
        <end position="207"/>
    </location>
</feature>
<sequence length="310" mass="37227">MKRKGTRYIPYDYEAAIDKSVEDMNEVFMEYMLKTKYRCVYTCKEIRAGNQLEIEIYPEFTRKEDIPEEGRIRDKETQKNLNNKNAIKYCSRLIIENFTNEDIWMTLTYSEGNEPSSWEDAIKNMTNYIRRINYRRKKLGLPKAKYIYVTEHDPDARVRWHHHVIMDGLLDRDVCEKLWKLGERSQSKRLEEDAYGLVGMAKYITKDKHRQKNEKRWNCSTGLRQFRVRKVRSKRKGGNGRYVPVSKYIDTFVRDKAAREAEIQAWHPEYSLLESQVYYNGVNGMFYITARLRDWRKRDAKGRRIHPDDS</sequence>
<organism evidence="2 3">
    <name type="scientific">Lachnospira eligens</name>
    <dbReference type="NCBI Taxonomy" id="39485"/>
    <lineage>
        <taxon>Bacteria</taxon>
        <taxon>Bacillati</taxon>
        <taxon>Bacillota</taxon>
        <taxon>Clostridia</taxon>
        <taxon>Lachnospirales</taxon>
        <taxon>Lachnospiraceae</taxon>
        <taxon>Lachnospira</taxon>
    </lineage>
</organism>
<protein>
    <recommendedName>
        <fullName evidence="1">Replication-associated protein ORF2/G2P domain-containing protein</fullName>
    </recommendedName>
</protein>
<dbReference type="RefSeq" id="WP_118362792.1">
    <property type="nucleotide sequence ID" value="NZ_QSHM01000010.1"/>
</dbReference>
<gene>
    <name evidence="2" type="ORF">DW858_09350</name>
</gene>
<name>A0A413YU22_9FIRM</name>